<dbReference type="Pfam" id="PF02371">
    <property type="entry name" value="Transposase_20"/>
    <property type="match status" value="1"/>
</dbReference>
<dbReference type="eggNOG" id="COG3547">
    <property type="taxonomic scope" value="Bacteria"/>
</dbReference>
<protein>
    <submittedName>
        <fullName evidence="3">Transposase</fullName>
    </submittedName>
</protein>
<dbReference type="GO" id="GO:0004803">
    <property type="term" value="F:transposase activity"/>
    <property type="evidence" value="ECO:0007669"/>
    <property type="project" value="InterPro"/>
</dbReference>
<evidence type="ECO:0000259" key="2">
    <source>
        <dbReference type="Pfam" id="PF02371"/>
    </source>
</evidence>
<dbReference type="AlphaFoldDB" id="G6YH97"/>
<dbReference type="EMBL" id="AGSN01000184">
    <property type="protein sequence ID" value="EHH07854.1"/>
    <property type="molecule type" value="Genomic_DNA"/>
</dbReference>
<dbReference type="InterPro" id="IPR002525">
    <property type="entry name" value="Transp_IS110-like_N"/>
</dbReference>
<feature type="domain" description="Transposase IS110-like N-terminal" evidence="1">
    <location>
        <begin position="5"/>
        <end position="159"/>
    </location>
</feature>
<dbReference type="PANTHER" id="PTHR33055">
    <property type="entry name" value="TRANSPOSASE FOR INSERTION SEQUENCE ELEMENT IS1111A"/>
    <property type="match status" value="1"/>
</dbReference>
<dbReference type="InterPro" id="IPR047650">
    <property type="entry name" value="Transpos_IS110"/>
</dbReference>
<reference evidence="3 4" key="1">
    <citation type="journal article" date="2012" name="J. Bacteriol.">
        <title>Draft Genome Sequence of Plant Growth-Promoting Rhizobium Mesorhizobium amorphae, Isolated from Zinc-Lead Mine Tailings.</title>
        <authorList>
            <person name="Hao X."/>
            <person name="Lin Y."/>
            <person name="Johnstone L."/>
            <person name="Baltrus D.A."/>
            <person name="Miller S.J."/>
            <person name="Wei G."/>
            <person name="Rensing C."/>
        </authorList>
    </citation>
    <scope>NUCLEOTIDE SEQUENCE [LARGE SCALE GENOMIC DNA]</scope>
    <source>
        <strain evidence="3 4">CCNWGS0123</strain>
    </source>
</reference>
<dbReference type="Pfam" id="PF01548">
    <property type="entry name" value="DEDD_Tnp_IS110"/>
    <property type="match status" value="1"/>
</dbReference>
<accession>G6YH97</accession>
<feature type="domain" description="Transposase IS116/IS110/IS902 C-terminal" evidence="2">
    <location>
        <begin position="259"/>
        <end position="306"/>
    </location>
</feature>
<organism evidence="3 4">
    <name type="scientific">Mesorhizobium amorphae CCNWGS0123</name>
    <dbReference type="NCBI Taxonomy" id="1082933"/>
    <lineage>
        <taxon>Bacteria</taxon>
        <taxon>Pseudomonadati</taxon>
        <taxon>Pseudomonadota</taxon>
        <taxon>Alphaproteobacteria</taxon>
        <taxon>Hyphomicrobiales</taxon>
        <taxon>Phyllobacteriaceae</taxon>
        <taxon>Mesorhizobium</taxon>
    </lineage>
</organism>
<evidence type="ECO:0000313" key="3">
    <source>
        <dbReference type="EMBL" id="EHH07854.1"/>
    </source>
</evidence>
<evidence type="ECO:0000313" key="4">
    <source>
        <dbReference type="Proteomes" id="UP000002949"/>
    </source>
</evidence>
<sequence>MTILVGVDWGGSNHAVCIVDPAGWGLDHFAVAHEWDGLADLSACLRRYGTPGETPIPIERPSGLVDVLVEAGFVDTLPYPNVVKACRRRYRADATSSDPGDACIPADIRWIEGHRLAPFRPQSDPIKALHALVRGRDNLIARKVVIATQLRALLESYWPGPFDLFADIASPIARAFIQCYPPEDAGRLAEKRMAALLAQNQYCSRLCSTPNPTATEADAKGELSRVSASTLEGLVAQIAKLSRRIEHPVARLPEGCIVISFPGAGKICAAQITGELGDGRVRRQSEDHLAAEASVASVTYQSGKSRSVGW</sequence>
<dbReference type="InterPro" id="IPR003346">
    <property type="entry name" value="Transposase_20"/>
</dbReference>
<gene>
    <name evidence="3" type="ORF">MEA186_26811</name>
</gene>
<dbReference type="PANTHER" id="PTHR33055:SF3">
    <property type="entry name" value="PUTATIVE TRANSPOSASE FOR IS117-RELATED"/>
    <property type="match status" value="1"/>
</dbReference>
<dbReference type="GO" id="GO:0003677">
    <property type="term" value="F:DNA binding"/>
    <property type="evidence" value="ECO:0007669"/>
    <property type="project" value="InterPro"/>
</dbReference>
<name>G6YH97_9HYPH</name>
<dbReference type="GO" id="GO:0006313">
    <property type="term" value="P:DNA transposition"/>
    <property type="evidence" value="ECO:0007669"/>
    <property type="project" value="InterPro"/>
</dbReference>
<dbReference type="Proteomes" id="UP000002949">
    <property type="component" value="Unassembled WGS sequence"/>
</dbReference>
<keyword evidence="4" id="KW-1185">Reference proteome</keyword>
<proteinExistence type="predicted"/>
<evidence type="ECO:0000259" key="1">
    <source>
        <dbReference type="Pfam" id="PF01548"/>
    </source>
</evidence>
<dbReference type="RefSeq" id="WP_006205114.1">
    <property type="nucleotide sequence ID" value="NZ_AGSN01000184.1"/>
</dbReference>